<evidence type="ECO:0000256" key="1">
    <source>
        <dbReference type="SAM" id="Coils"/>
    </source>
</evidence>
<keyword evidence="1" id="KW-0175">Coiled coil</keyword>
<dbReference type="Pfam" id="PF06152">
    <property type="entry name" value="Phage_min_cap2"/>
    <property type="match status" value="1"/>
</dbReference>
<keyword evidence="5" id="KW-1185">Reference proteome</keyword>
<organism evidence="3 5">
    <name type="scientific">Gordonibacter urolithinfaciens</name>
    <dbReference type="NCBI Taxonomy" id="1335613"/>
    <lineage>
        <taxon>Bacteria</taxon>
        <taxon>Bacillati</taxon>
        <taxon>Actinomycetota</taxon>
        <taxon>Coriobacteriia</taxon>
        <taxon>Eggerthellales</taxon>
        <taxon>Eggerthellaceae</taxon>
        <taxon>Gordonibacter</taxon>
    </lineage>
</organism>
<comment type="caution">
    <text evidence="3">The sequence shown here is derived from an EMBL/GenBank/DDBJ whole genome shotgun (WGS) entry which is preliminary data.</text>
</comment>
<proteinExistence type="predicted"/>
<evidence type="ECO:0008006" key="6">
    <source>
        <dbReference type="Google" id="ProtNLM"/>
    </source>
</evidence>
<dbReference type="InterPro" id="IPR009319">
    <property type="entry name" value="Phage_A118_VSP1"/>
</dbReference>
<evidence type="ECO:0000313" key="5">
    <source>
        <dbReference type="Proteomes" id="UP000468327"/>
    </source>
</evidence>
<evidence type="ECO:0000313" key="2">
    <source>
        <dbReference type="EMBL" id="MSA94759.1"/>
    </source>
</evidence>
<dbReference type="AlphaFoldDB" id="A0A6N8IDV1"/>
<protein>
    <recommendedName>
        <fullName evidence="6">Minor capsid protein</fullName>
    </recommendedName>
</protein>
<evidence type="ECO:0000313" key="3">
    <source>
        <dbReference type="EMBL" id="MVN13975.1"/>
    </source>
</evidence>
<reference evidence="2 4" key="1">
    <citation type="journal article" date="2019" name="Nat. Med.">
        <title>A library of human gut bacterial isolates paired with longitudinal multiomics data enables mechanistic microbiome research.</title>
        <authorList>
            <person name="Poyet M."/>
            <person name="Groussin M."/>
            <person name="Gibbons S.M."/>
            <person name="Avila-Pacheco J."/>
            <person name="Jiang X."/>
            <person name="Kearney S.M."/>
            <person name="Perrotta A.R."/>
            <person name="Berdy B."/>
            <person name="Zhao S."/>
            <person name="Lieberman T.D."/>
            <person name="Swanson P.K."/>
            <person name="Smith M."/>
            <person name="Roesemann S."/>
            <person name="Alexander J.E."/>
            <person name="Rich S.A."/>
            <person name="Livny J."/>
            <person name="Vlamakis H."/>
            <person name="Clish C."/>
            <person name="Bullock K."/>
            <person name="Deik A."/>
            <person name="Scott J."/>
            <person name="Pierce K.A."/>
            <person name="Xavier R.J."/>
            <person name="Alm E.J."/>
        </authorList>
    </citation>
    <scope>NUCLEOTIDE SEQUENCE [LARGE SCALE GENOMIC DNA]</scope>
    <source>
        <strain evidence="2 4">BIOML-A1</strain>
    </source>
</reference>
<dbReference type="EMBL" id="WKZA01000022">
    <property type="protein sequence ID" value="MSA94759.1"/>
    <property type="molecule type" value="Genomic_DNA"/>
</dbReference>
<feature type="coiled-coil region" evidence="1">
    <location>
        <begin position="297"/>
        <end position="324"/>
    </location>
</feature>
<reference evidence="3 5" key="2">
    <citation type="submission" date="2019-11" db="EMBL/GenBank/DDBJ databases">
        <title>Whole genome shotgun sequencing (WGS) data from Adlercreutzia equolifaciens ResAG-91, Eggerthella lenta MRI-F36, MRI-F37, MRI-F40, ResAG-49, ResAG-88, ResAG-121, ResAG-145, and Gordonibacter sp. ResAG-5, ResAG-26, ResAG-43, ResAG-50, ResAG-59.</title>
        <authorList>
            <person name="Stoll D.A."/>
            <person name="Danylec N."/>
            <person name="Franz C.M.A.P."/>
            <person name="Huch M."/>
        </authorList>
    </citation>
    <scope>NUCLEOTIDE SEQUENCE [LARGE SCALE GENOMIC DNA]</scope>
    <source>
        <strain evidence="3 5">ResAG-59</strain>
    </source>
</reference>
<dbReference type="GO" id="GO:0005198">
    <property type="term" value="F:structural molecule activity"/>
    <property type="evidence" value="ECO:0007669"/>
    <property type="project" value="InterPro"/>
</dbReference>
<dbReference type="Proteomes" id="UP000462865">
    <property type="component" value="Unassembled WGS sequence"/>
</dbReference>
<name>A0A6N8IDV1_9ACTN</name>
<evidence type="ECO:0000313" key="4">
    <source>
        <dbReference type="Proteomes" id="UP000462865"/>
    </source>
</evidence>
<dbReference type="EMBL" id="WPOC01000002">
    <property type="protein sequence ID" value="MVN13975.1"/>
    <property type="molecule type" value="Genomic_DNA"/>
</dbReference>
<gene>
    <name evidence="2" type="ORF">GKG38_06740</name>
    <name evidence="3" type="ORF">GO738_01165</name>
</gene>
<accession>A0A6N8IDV1</accession>
<sequence length="605" mass="65634">MLGERDIEELAAKITGGAQEAFVAGLTAALVDDLMAGVVNATTRSTLGALAAANRERVDTLLMEHRAKISETVMAEVRRTLLAADERDAEAIAAFRHASPEGATRRARMMAEQAAVGIRQMVERQNVALARQAEEAWYAVAAEGIRYAEAGAMPKGWIDKAVVRLADAGVKTVDYRSGTSSQVDVAIKRHMRTQVNQAAGRMEIDRLDACGHRFVQTTAHFGAREEHQEWQGKAFCLDGACEVGGVRYPDFYAATGYGTVTGLCGANCRHHFGVHVPGLSKLPGLPEKVNGMDAREYYEATQRQRELERRVRKTKREISAMEQAGLGLESPAYVQKRLVLGRQQAALRSHCADKGLVRQYARERAYGVDSQPRALRSTAWSPKNSPSLNSAVPRSLKRRVDGFLKSPPTAPGKDCARIFRDNRSIIRIADAKAARSYFTPATGKLTLKKGCDARTVFHESGHLFDYALRAGPIGNGTWTSARFKAGGTTFGDELLRDYGELLASRGLGAGKDRELAAAIRAELAGAPPRATVELSDILSGCSSGAAHLGFGHSRAYWARSPDNLPIEAFANMFSAASTSAEAYAALSRYFPRGAKMFETMIGAIR</sequence>
<dbReference type="RefSeq" id="WP_154270337.1">
    <property type="nucleotide sequence ID" value="NZ_JAJCHO010000003.1"/>
</dbReference>
<dbReference type="Proteomes" id="UP000468327">
    <property type="component" value="Unassembled WGS sequence"/>
</dbReference>